<reference evidence="1 2" key="1">
    <citation type="journal article" date="2021" name="Elife">
        <title>Chloroplast acquisition without the gene transfer in kleptoplastic sea slugs, Plakobranchus ocellatus.</title>
        <authorList>
            <person name="Maeda T."/>
            <person name="Takahashi S."/>
            <person name="Yoshida T."/>
            <person name="Shimamura S."/>
            <person name="Takaki Y."/>
            <person name="Nagai Y."/>
            <person name="Toyoda A."/>
            <person name="Suzuki Y."/>
            <person name="Arimoto A."/>
            <person name="Ishii H."/>
            <person name="Satoh N."/>
            <person name="Nishiyama T."/>
            <person name="Hasebe M."/>
            <person name="Maruyama T."/>
            <person name="Minagawa J."/>
            <person name="Obokata J."/>
            <person name="Shigenobu S."/>
        </authorList>
    </citation>
    <scope>NUCLEOTIDE SEQUENCE [LARGE SCALE GENOMIC DNA]</scope>
</reference>
<name>A0AAV3YMH3_9GAST</name>
<proteinExistence type="predicted"/>
<gene>
    <name evidence="1" type="ORF">PoB_001011100</name>
</gene>
<sequence>MRKQHDLSLSDTHHATASVLCWMWITRNRWSPVDLMVVSKLSSTLILRLQIMPPAPLNTFKKILPVYDDINPSPPFSLTIYSITPDQ</sequence>
<accession>A0AAV3YMH3</accession>
<organism evidence="1 2">
    <name type="scientific">Plakobranchus ocellatus</name>
    <dbReference type="NCBI Taxonomy" id="259542"/>
    <lineage>
        <taxon>Eukaryota</taxon>
        <taxon>Metazoa</taxon>
        <taxon>Spiralia</taxon>
        <taxon>Lophotrochozoa</taxon>
        <taxon>Mollusca</taxon>
        <taxon>Gastropoda</taxon>
        <taxon>Heterobranchia</taxon>
        <taxon>Euthyneura</taxon>
        <taxon>Panpulmonata</taxon>
        <taxon>Sacoglossa</taxon>
        <taxon>Placobranchoidea</taxon>
        <taxon>Plakobranchidae</taxon>
        <taxon>Plakobranchus</taxon>
    </lineage>
</organism>
<dbReference type="Proteomes" id="UP000735302">
    <property type="component" value="Unassembled WGS sequence"/>
</dbReference>
<keyword evidence="2" id="KW-1185">Reference proteome</keyword>
<protein>
    <submittedName>
        <fullName evidence="1">Uncharacterized protein</fullName>
    </submittedName>
</protein>
<evidence type="ECO:0000313" key="2">
    <source>
        <dbReference type="Proteomes" id="UP000735302"/>
    </source>
</evidence>
<comment type="caution">
    <text evidence="1">The sequence shown here is derived from an EMBL/GenBank/DDBJ whole genome shotgun (WGS) entry which is preliminary data.</text>
</comment>
<dbReference type="AlphaFoldDB" id="A0AAV3YMH3"/>
<evidence type="ECO:0000313" key="1">
    <source>
        <dbReference type="EMBL" id="GFN83605.1"/>
    </source>
</evidence>
<dbReference type="EMBL" id="BLXT01001211">
    <property type="protein sequence ID" value="GFN83605.1"/>
    <property type="molecule type" value="Genomic_DNA"/>
</dbReference>